<feature type="domain" description="AB hydrolase-1" evidence="1">
    <location>
        <begin position="6"/>
        <end position="216"/>
    </location>
</feature>
<dbReference type="PANTHER" id="PTHR43798:SF33">
    <property type="entry name" value="HYDROLASE, PUTATIVE (AFU_ORTHOLOGUE AFUA_2G14860)-RELATED"/>
    <property type="match status" value="1"/>
</dbReference>
<dbReference type="InterPro" id="IPR000073">
    <property type="entry name" value="AB_hydrolase_1"/>
</dbReference>
<dbReference type="PRINTS" id="PR00111">
    <property type="entry name" value="ABHYDROLASE"/>
</dbReference>
<proteinExistence type="predicted"/>
<dbReference type="InterPro" id="IPR050266">
    <property type="entry name" value="AB_hydrolase_sf"/>
</dbReference>
<dbReference type="GO" id="GO:0016020">
    <property type="term" value="C:membrane"/>
    <property type="evidence" value="ECO:0007669"/>
    <property type="project" value="TreeGrafter"/>
</dbReference>
<dbReference type="PANTHER" id="PTHR43798">
    <property type="entry name" value="MONOACYLGLYCEROL LIPASE"/>
    <property type="match status" value="1"/>
</dbReference>
<dbReference type="Gene3D" id="3.40.50.1820">
    <property type="entry name" value="alpha/beta hydrolase"/>
    <property type="match status" value="1"/>
</dbReference>
<dbReference type="SUPFAM" id="SSF53474">
    <property type="entry name" value="alpha/beta-Hydrolases"/>
    <property type="match status" value="1"/>
</dbReference>
<keyword evidence="3" id="KW-1185">Reference proteome</keyword>
<accession>A0A7W4W921</accession>
<dbReference type="InterPro" id="IPR029058">
    <property type="entry name" value="AB_hydrolase_fold"/>
</dbReference>
<dbReference type="EMBL" id="JACHWZ010000002">
    <property type="protein sequence ID" value="MBB3059898.1"/>
    <property type="molecule type" value="Genomic_DNA"/>
</dbReference>
<dbReference type="Proteomes" id="UP000535937">
    <property type="component" value="Unassembled WGS sequence"/>
</dbReference>
<dbReference type="AlphaFoldDB" id="A0A7W4W921"/>
<evidence type="ECO:0000313" key="2">
    <source>
        <dbReference type="EMBL" id="MBB3059898.1"/>
    </source>
</evidence>
<gene>
    <name evidence="2" type="ORF">FHS09_000706</name>
</gene>
<evidence type="ECO:0000313" key="3">
    <source>
        <dbReference type="Proteomes" id="UP000535937"/>
    </source>
</evidence>
<sequence>MPRINGARCLAWEMVGYGASIPEGLDRDISIARQADYLVSWLKHLGIEQAILAGHDLGGGVAQIAAVRHPGLFRGLFLTNAIGYDSWPIPSVKAMRMAGPVVRHLPDPAFRQVFRTFIHRGHDDSAAADEAVEVHWSHYDHHDGAAAFVRQVDSLNVQDTLAVANDLPKLGLPARIAWGAADQFQKIEYGERFAHDLSASLHRIEGGKHFTPEDHPEVIAQEINQLLADVK</sequence>
<dbReference type="Pfam" id="PF00561">
    <property type="entry name" value="Abhydrolase_1"/>
    <property type="match status" value="1"/>
</dbReference>
<comment type="caution">
    <text evidence="2">The sequence shown here is derived from an EMBL/GenBank/DDBJ whole genome shotgun (WGS) entry which is preliminary data.</text>
</comment>
<organism evidence="2 3">
    <name type="scientific">Microbulbifer rhizosphaerae</name>
    <dbReference type="NCBI Taxonomy" id="1562603"/>
    <lineage>
        <taxon>Bacteria</taxon>
        <taxon>Pseudomonadati</taxon>
        <taxon>Pseudomonadota</taxon>
        <taxon>Gammaproteobacteria</taxon>
        <taxon>Cellvibrionales</taxon>
        <taxon>Microbulbiferaceae</taxon>
        <taxon>Microbulbifer</taxon>
    </lineage>
</organism>
<name>A0A7W4W921_9GAMM</name>
<reference evidence="2 3" key="1">
    <citation type="submission" date="2020-08" db="EMBL/GenBank/DDBJ databases">
        <title>Genomic Encyclopedia of Type Strains, Phase III (KMG-III): the genomes of soil and plant-associated and newly described type strains.</title>
        <authorList>
            <person name="Whitman W."/>
        </authorList>
    </citation>
    <scope>NUCLEOTIDE SEQUENCE [LARGE SCALE GENOMIC DNA]</scope>
    <source>
        <strain evidence="2 3">CECT 8799</strain>
    </source>
</reference>
<protein>
    <submittedName>
        <fullName evidence="2">Pimeloyl-ACP methyl ester carboxylesterase</fullName>
    </submittedName>
</protein>
<evidence type="ECO:0000259" key="1">
    <source>
        <dbReference type="Pfam" id="PF00561"/>
    </source>
</evidence>